<dbReference type="KEGG" id="lbk:LVISKB_1956"/>
<evidence type="ECO:0000259" key="1">
    <source>
        <dbReference type="PROSITE" id="PS50995"/>
    </source>
</evidence>
<dbReference type="EMBL" id="AP012167">
    <property type="protein sequence ID" value="BAN07591.1"/>
    <property type="molecule type" value="Genomic_DNA"/>
</dbReference>
<dbReference type="Gene3D" id="1.10.10.10">
    <property type="entry name" value="Winged helix-like DNA-binding domain superfamily/Winged helix DNA-binding domain"/>
    <property type="match status" value="1"/>
</dbReference>
<dbReference type="PANTHER" id="PTHR33164:SF43">
    <property type="entry name" value="HTH-TYPE TRANSCRIPTIONAL REPRESSOR YETL"/>
    <property type="match status" value="1"/>
</dbReference>
<dbReference type="InterPro" id="IPR039422">
    <property type="entry name" value="MarR/SlyA-like"/>
</dbReference>
<feature type="domain" description="HTH marR-type" evidence="1">
    <location>
        <begin position="1"/>
        <end position="137"/>
    </location>
</feature>
<dbReference type="Pfam" id="PF12802">
    <property type="entry name" value="MarR_2"/>
    <property type="match status" value="1"/>
</dbReference>
<proteinExistence type="predicted"/>
<protein>
    <submittedName>
        <fullName evidence="2">Transcriptional regulator</fullName>
    </submittedName>
</protein>
<dbReference type="PANTHER" id="PTHR33164">
    <property type="entry name" value="TRANSCRIPTIONAL REGULATOR, MARR FAMILY"/>
    <property type="match status" value="1"/>
</dbReference>
<dbReference type="Proteomes" id="UP000012042">
    <property type="component" value="Chromosome"/>
</dbReference>
<dbReference type="SUPFAM" id="SSF46785">
    <property type="entry name" value="Winged helix' DNA-binding domain"/>
    <property type="match status" value="1"/>
</dbReference>
<dbReference type="GO" id="GO:0006950">
    <property type="term" value="P:response to stress"/>
    <property type="evidence" value="ECO:0007669"/>
    <property type="project" value="TreeGrafter"/>
</dbReference>
<gene>
    <name evidence="2" type="ORF">LVISKB_1956</name>
</gene>
<name>M5B1C8_LEVBR</name>
<dbReference type="PROSITE" id="PS50995">
    <property type="entry name" value="HTH_MARR_2"/>
    <property type="match status" value="1"/>
</dbReference>
<evidence type="ECO:0000313" key="2">
    <source>
        <dbReference type="EMBL" id="BAN07591.1"/>
    </source>
</evidence>
<sequence length="137" mass="15728">MVEKMGENINQLLKWTTQLRNIDRNLNVVEMTSQKVTLLQFQLLHEIDQHTFDPGHFVERAGVSRSSISVRITNLMKRGWVTTAISEEDHRRHVLKLTEAGKEIHDDAMESVVNSIEMAYDGLQDIMSSQHVKDSAK</sequence>
<dbReference type="InterPro" id="IPR036388">
    <property type="entry name" value="WH-like_DNA-bd_sf"/>
</dbReference>
<dbReference type="PATRIC" id="fig|1001583.3.peg.1943"/>
<evidence type="ECO:0000313" key="3">
    <source>
        <dbReference type="Proteomes" id="UP000012042"/>
    </source>
</evidence>
<dbReference type="SMART" id="SM00347">
    <property type="entry name" value="HTH_MARR"/>
    <property type="match status" value="1"/>
</dbReference>
<accession>M5B1C8</accession>
<dbReference type="InterPro" id="IPR000835">
    <property type="entry name" value="HTH_MarR-typ"/>
</dbReference>
<organism evidence="2 3">
    <name type="scientific">Levilactobacillus brevis KB290</name>
    <dbReference type="NCBI Taxonomy" id="1001583"/>
    <lineage>
        <taxon>Bacteria</taxon>
        <taxon>Bacillati</taxon>
        <taxon>Bacillota</taxon>
        <taxon>Bacilli</taxon>
        <taxon>Lactobacillales</taxon>
        <taxon>Lactobacillaceae</taxon>
        <taxon>Levilactobacillus</taxon>
    </lineage>
</organism>
<reference evidence="2 3" key="1">
    <citation type="journal article" date="2013" name="PLoS ONE">
        <title>Genomic Analysis by Deep Sequencing of the Probiotic Lactobacillus brevis KB290 Harboring Nine Plasmids Reveals Genomic Stability.</title>
        <authorList>
            <person name="Fukao M."/>
            <person name="Oshima K."/>
            <person name="Morita H."/>
            <person name="Toh H."/>
            <person name="Suda W."/>
            <person name="Kim S.W."/>
            <person name="Suzuki S."/>
            <person name="Yakabe T."/>
            <person name="Hattori M."/>
            <person name="Yajima N."/>
        </authorList>
    </citation>
    <scope>NUCLEOTIDE SEQUENCE [LARGE SCALE GENOMIC DNA]</scope>
    <source>
        <strain evidence="2 3">KB290</strain>
    </source>
</reference>
<dbReference type="AlphaFoldDB" id="M5B1C8"/>
<dbReference type="GO" id="GO:0003700">
    <property type="term" value="F:DNA-binding transcription factor activity"/>
    <property type="evidence" value="ECO:0007669"/>
    <property type="project" value="InterPro"/>
</dbReference>
<dbReference type="HOGENOM" id="CLU_1903996_0_0_9"/>
<dbReference type="InterPro" id="IPR036390">
    <property type="entry name" value="WH_DNA-bd_sf"/>
</dbReference>